<dbReference type="PANTHER" id="PTHR19854:SF1">
    <property type="entry name" value="GUANINE NUCLEOTIDE-BINDING PROTEIN SUBUNIT BETA-LIKE PROTEIN 1"/>
    <property type="match status" value="1"/>
</dbReference>
<dbReference type="InterPro" id="IPR036322">
    <property type="entry name" value="WD40_repeat_dom_sf"/>
</dbReference>
<feature type="repeat" description="WD" evidence="3">
    <location>
        <begin position="296"/>
        <end position="332"/>
    </location>
</feature>
<accession>A0AAV3XXI7</accession>
<comment type="caution">
    <text evidence="4">The sequence shown here is derived from an EMBL/GenBank/DDBJ whole genome shotgun (WGS) entry which is preliminary data.</text>
</comment>
<keyword evidence="5" id="KW-1185">Reference proteome</keyword>
<dbReference type="Pfam" id="PF00400">
    <property type="entry name" value="WD40"/>
    <property type="match status" value="2"/>
</dbReference>
<reference evidence="4 5" key="1">
    <citation type="journal article" date="2021" name="Elife">
        <title>Chloroplast acquisition without the gene transfer in kleptoplastic sea slugs, Plakobranchus ocellatus.</title>
        <authorList>
            <person name="Maeda T."/>
            <person name="Takahashi S."/>
            <person name="Yoshida T."/>
            <person name="Shimamura S."/>
            <person name="Takaki Y."/>
            <person name="Nagai Y."/>
            <person name="Toyoda A."/>
            <person name="Suzuki Y."/>
            <person name="Arimoto A."/>
            <person name="Ishii H."/>
            <person name="Satoh N."/>
            <person name="Nishiyama T."/>
            <person name="Hasebe M."/>
            <person name="Maruyama T."/>
            <person name="Minagawa J."/>
            <person name="Obokata J."/>
            <person name="Shigenobu S."/>
        </authorList>
    </citation>
    <scope>NUCLEOTIDE SEQUENCE [LARGE SCALE GENOMIC DNA]</scope>
</reference>
<evidence type="ECO:0000313" key="4">
    <source>
        <dbReference type="EMBL" id="GFN74967.1"/>
    </source>
</evidence>
<dbReference type="InterPro" id="IPR019775">
    <property type="entry name" value="WD40_repeat_CS"/>
</dbReference>
<dbReference type="InterPro" id="IPR001680">
    <property type="entry name" value="WD40_rpt"/>
</dbReference>
<dbReference type="EMBL" id="BLXT01000184">
    <property type="protein sequence ID" value="GFN74967.1"/>
    <property type="molecule type" value="Genomic_DNA"/>
</dbReference>
<evidence type="ECO:0000256" key="1">
    <source>
        <dbReference type="ARBA" id="ARBA00022574"/>
    </source>
</evidence>
<dbReference type="PROSITE" id="PS50082">
    <property type="entry name" value="WD_REPEATS_2"/>
    <property type="match status" value="1"/>
</dbReference>
<protein>
    <submittedName>
        <fullName evidence="4">Guanine nucleotide-binding protein subunit beta-like protein 1</fullName>
    </submittedName>
</protein>
<dbReference type="PROSITE" id="PS00678">
    <property type="entry name" value="WD_REPEATS_1"/>
    <property type="match status" value="1"/>
</dbReference>
<evidence type="ECO:0000313" key="5">
    <source>
        <dbReference type="Proteomes" id="UP000735302"/>
    </source>
</evidence>
<proteinExistence type="predicted"/>
<evidence type="ECO:0000256" key="3">
    <source>
        <dbReference type="PROSITE-ProRule" id="PRU00221"/>
    </source>
</evidence>
<dbReference type="Proteomes" id="UP000735302">
    <property type="component" value="Unassembled WGS sequence"/>
</dbReference>
<name>A0AAV3XXI7_9GAST</name>
<sequence>MSKAMAPDPLMELCGASPVTCLYFQEEPFPCGALVLLSGHLNGKILSWDLKSQRVTASVKGHEESVLWMSMPKSDILISQGREGYLKLWAAFPSGWDLLGQISTASHIFCNSSVLECEDKYLIFLPVEETGTVAGYQIPFDFKPCATQPAYHCAHQYRSTPQKSYGMCMRICAFRTNSWRTRLLVAYESGSLTLWDIQDSTPLSTVQAHSDTVMCLDICQTKEPGVFKAMSGSVDTDLKSWLISGDILTQEHEVSITNPGLGSLAARKDGRIFASGGWDGLCRIFTVAKLRPLAVLSNHKESIQCVTFSADNRIATGSKDGYITLWDVYADK</sequence>
<gene>
    <name evidence="4" type="ORF">PoB_000147300</name>
</gene>
<dbReference type="SUPFAM" id="SSF50978">
    <property type="entry name" value="WD40 repeat-like"/>
    <property type="match status" value="1"/>
</dbReference>
<dbReference type="PROSITE" id="PS50294">
    <property type="entry name" value="WD_REPEATS_REGION"/>
    <property type="match status" value="1"/>
</dbReference>
<dbReference type="InterPro" id="IPR015943">
    <property type="entry name" value="WD40/YVTN_repeat-like_dom_sf"/>
</dbReference>
<dbReference type="PANTHER" id="PTHR19854">
    <property type="entry name" value="TRANSDUCIN BETA-LIKE 3"/>
    <property type="match status" value="1"/>
</dbReference>
<dbReference type="AlphaFoldDB" id="A0AAV3XXI7"/>
<organism evidence="4 5">
    <name type="scientific">Plakobranchus ocellatus</name>
    <dbReference type="NCBI Taxonomy" id="259542"/>
    <lineage>
        <taxon>Eukaryota</taxon>
        <taxon>Metazoa</taxon>
        <taxon>Spiralia</taxon>
        <taxon>Lophotrochozoa</taxon>
        <taxon>Mollusca</taxon>
        <taxon>Gastropoda</taxon>
        <taxon>Heterobranchia</taxon>
        <taxon>Euthyneura</taxon>
        <taxon>Panpulmonata</taxon>
        <taxon>Sacoglossa</taxon>
        <taxon>Placobranchoidea</taxon>
        <taxon>Plakobranchidae</taxon>
        <taxon>Plakobranchus</taxon>
    </lineage>
</organism>
<dbReference type="Gene3D" id="2.130.10.10">
    <property type="entry name" value="YVTN repeat-like/Quinoprotein amine dehydrogenase"/>
    <property type="match status" value="2"/>
</dbReference>
<dbReference type="SMART" id="SM00320">
    <property type="entry name" value="WD40"/>
    <property type="match status" value="4"/>
</dbReference>
<evidence type="ECO:0000256" key="2">
    <source>
        <dbReference type="ARBA" id="ARBA00022737"/>
    </source>
</evidence>
<keyword evidence="1 3" id="KW-0853">WD repeat</keyword>
<keyword evidence="2" id="KW-0677">Repeat</keyword>